<protein>
    <recommendedName>
        <fullName evidence="6">DUF2914 domain-containing protein</fullName>
    </recommendedName>
</protein>
<reference evidence="4 5" key="1">
    <citation type="submission" date="2013-06" db="EMBL/GenBank/DDBJ databases">
        <title>Draft genome sequence of Thauera terpenica.</title>
        <authorList>
            <person name="Liu B."/>
            <person name="Frostegard A.H."/>
            <person name="Shapleigh J.P."/>
        </authorList>
    </citation>
    <scope>NUCLEOTIDE SEQUENCE [LARGE SCALE GENOMIC DNA]</scope>
    <source>
        <strain evidence="4 5">58Eu</strain>
    </source>
</reference>
<dbReference type="OrthoDB" id="6934181at2"/>
<feature type="transmembrane region" description="Helical" evidence="1">
    <location>
        <begin position="108"/>
        <end position="127"/>
    </location>
</feature>
<dbReference type="STRING" id="1348657.M622_07080"/>
<keyword evidence="5" id="KW-1185">Reference proteome</keyword>
<evidence type="ECO:0000259" key="3">
    <source>
        <dbReference type="Pfam" id="PF19346"/>
    </source>
</evidence>
<feature type="transmembrane region" description="Helical" evidence="1">
    <location>
        <begin position="43"/>
        <end position="68"/>
    </location>
</feature>
<keyword evidence="1" id="KW-0812">Transmembrane</keyword>
<dbReference type="RefSeq" id="WP_021250813.1">
    <property type="nucleotide sequence ID" value="NZ_ATJV01000103.1"/>
</dbReference>
<dbReference type="InterPro" id="IPR022606">
    <property type="entry name" value="DUF2914"/>
</dbReference>
<feature type="transmembrane region" description="Helical" evidence="1">
    <location>
        <begin position="197"/>
        <end position="217"/>
    </location>
</feature>
<organism evidence="4 5">
    <name type="scientific">Thauera terpenica 58Eu</name>
    <dbReference type="NCBI Taxonomy" id="1348657"/>
    <lineage>
        <taxon>Bacteria</taxon>
        <taxon>Pseudomonadati</taxon>
        <taxon>Pseudomonadota</taxon>
        <taxon>Betaproteobacteria</taxon>
        <taxon>Rhodocyclales</taxon>
        <taxon>Zoogloeaceae</taxon>
        <taxon>Thauera</taxon>
    </lineage>
</organism>
<dbReference type="Pfam" id="PF19346">
    <property type="entry name" value="DUF5924"/>
    <property type="match status" value="1"/>
</dbReference>
<feature type="domain" description="DUF5924" evidence="3">
    <location>
        <begin position="3"/>
        <end position="259"/>
    </location>
</feature>
<evidence type="ECO:0000313" key="4">
    <source>
        <dbReference type="EMBL" id="EPZ14012.1"/>
    </source>
</evidence>
<evidence type="ECO:0000313" key="5">
    <source>
        <dbReference type="Proteomes" id="UP000015455"/>
    </source>
</evidence>
<keyword evidence="1" id="KW-1133">Transmembrane helix</keyword>
<evidence type="ECO:0008006" key="6">
    <source>
        <dbReference type="Google" id="ProtNLM"/>
    </source>
</evidence>
<dbReference type="InterPro" id="IPR016937">
    <property type="entry name" value="UCP029727"/>
</dbReference>
<accession>S9ZKJ6</accession>
<proteinExistence type="predicted"/>
<feature type="transmembrane region" description="Helical" evidence="1">
    <location>
        <begin position="139"/>
        <end position="160"/>
    </location>
</feature>
<dbReference type="EMBL" id="ATJV01000103">
    <property type="protein sequence ID" value="EPZ14012.1"/>
    <property type="molecule type" value="Genomic_DNA"/>
</dbReference>
<keyword evidence="1" id="KW-0472">Membrane</keyword>
<dbReference type="Proteomes" id="UP000015455">
    <property type="component" value="Unassembled WGS sequence"/>
</dbReference>
<dbReference type="PATRIC" id="fig|1348657.5.peg.3432"/>
<comment type="caution">
    <text evidence="4">The sequence shown here is derived from an EMBL/GenBank/DDBJ whole genome shotgun (WGS) entry which is preliminary data.</text>
</comment>
<dbReference type="PIRSF" id="PIRSF029727">
    <property type="entry name" value="UCP029727"/>
    <property type="match status" value="1"/>
</dbReference>
<name>S9ZKJ6_9RHOO</name>
<sequence>MLPLEARLKWLIAQVQRYPGVVAVFGFASGLASFFLVERHEASARIIALLMLLGWLWLVLEPVLSGVLARRFGLRLPPALLRYATQMIHQESLFFTLPFFLASTSWNSGQALFTGGLIVAALVVLIDPIYYQRLAPRRWLFLTFHTLTLFVVLLVALPLILHVPTGRSYELALALAVVLAFPSLLGSITVPRWWRGLLVVGLMLMLAGVGWLARLWVPPATLRLTEVAIATVIDDDNRAPRNRLEEIDAAQLVERGLYAYTAIKAPLGLQERIEHVWLHEGRELDRIALDIRGGREEGYRAWTSKKNFPPAPGGRWQVRVLTGDGRMIGTLRFRVRETAAAAP</sequence>
<evidence type="ECO:0000256" key="1">
    <source>
        <dbReference type="SAM" id="Phobius"/>
    </source>
</evidence>
<dbReference type="eggNOG" id="ENOG502Z8V3">
    <property type="taxonomic scope" value="Bacteria"/>
</dbReference>
<feature type="transmembrane region" description="Helical" evidence="1">
    <location>
        <begin position="20"/>
        <end position="37"/>
    </location>
</feature>
<gene>
    <name evidence="4" type="ORF">M622_07080</name>
</gene>
<dbReference type="Pfam" id="PF11141">
    <property type="entry name" value="DUF2914"/>
    <property type="match status" value="1"/>
</dbReference>
<feature type="domain" description="DUF2914" evidence="2">
    <location>
        <begin position="271"/>
        <end position="335"/>
    </location>
</feature>
<dbReference type="InterPro" id="IPR045968">
    <property type="entry name" value="DUF5924"/>
</dbReference>
<feature type="transmembrane region" description="Helical" evidence="1">
    <location>
        <begin position="172"/>
        <end position="190"/>
    </location>
</feature>
<dbReference type="AlphaFoldDB" id="S9ZKJ6"/>
<evidence type="ECO:0000259" key="2">
    <source>
        <dbReference type="Pfam" id="PF11141"/>
    </source>
</evidence>